<dbReference type="Pfam" id="PF04718">
    <property type="entry name" value="ATP-synt_G"/>
    <property type="match status" value="1"/>
</dbReference>
<dbReference type="GO" id="GO:0015986">
    <property type="term" value="P:proton motive force-driven ATP synthesis"/>
    <property type="evidence" value="ECO:0000318"/>
    <property type="project" value="GO_Central"/>
</dbReference>
<dbReference type="Proteomes" id="UP000002051">
    <property type="component" value="Chromosome 2"/>
</dbReference>
<keyword evidence="9" id="KW-0066">ATP synthesis</keyword>
<dbReference type="PANTHER" id="PTHR12386">
    <property type="entry name" value="ATP SYNTHASE SUBUNIT"/>
    <property type="match status" value="1"/>
</dbReference>
<name>G7IUL1_MEDTR</name>
<gene>
    <name evidence="11" type="ordered locus">MTR_2g100380</name>
    <name evidence="12" type="ORF">MtrunA17_Chr2g0330541</name>
</gene>
<dbReference type="InterPro" id="IPR006808">
    <property type="entry name" value="ATP_synth_F0_gsu_mt"/>
</dbReference>
<evidence type="ECO:0000256" key="5">
    <source>
        <dbReference type="ARBA" id="ARBA00022781"/>
    </source>
</evidence>
<accession>A0A0C3V939</accession>
<comment type="similarity">
    <text evidence="2">Belongs to the ATPase g subunit family.</text>
</comment>
<dbReference type="Proteomes" id="UP000265566">
    <property type="component" value="Chromosome 2"/>
</dbReference>
<dbReference type="EMBL" id="CM001218">
    <property type="protein sequence ID" value="AES67883.2"/>
    <property type="molecule type" value="Genomic_DNA"/>
</dbReference>
<reference evidence="13" key="3">
    <citation type="submission" date="2015-04" db="UniProtKB">
        <authorList>
            <consortium name="EnsemblPlants"/>
        </authorList>
    </citation>
    <scope>IDENTIFICATION</scope>
    <source>
        <strain evidence="13">cv. Jemalong A17</strain>
    </source>
</reference>
<evidence type="ECO:0000256" key="3">
    <source>
        <dbReference type="ARBA" id="ARBA00022448"/>
    </source>
</evidence>
<keyword evidence="5" id="KW-0375">Hydrogen ion transport</keyword>
<evidence type="ECO:0000256" key="9">
    <source>
        <dbReference type="ARBA" id="ARBA00023310"/>
    </source>
</evidence>
<evidence type="ECO:0000313" key="14">
    <source>
        <dbReference type="Proteomes" id="UP000002051"/>
    </source>
</evidence>
<reference evidence="12" key="4">
    <citation type="journal article" date="2018" name="Nat. Plants">
        <title>Whole-genome landscape of Medicago truncatula symbiotic genes.</title>
        <authorList>
            <person name="Pecrix Y."/>
            <person name="Gamas P."/>
            <person name="Carrere S."/>
        </authorList>
    </citation>
    <scope>NUCLEOTIDE SEQUENCE</scope>
    <source>
        <tissue evidence="12">Leaves</tissue>
    </source>
</reference>
<keyword evidence="7" id="KW-0496">Mitochondrion</keyword>
<dbReference type="STRING" id="3880.G7IUL1"/>
<dbReference type="GO" id="GO:0045259">
    <property type="term" value="C:proton-transporting ATP synthase complex"/>
    <property type="evidence" value="ECO:0007669"/>
    <property type="project" value="UniProtKB-KW"/>
</dbReference>
<keyword evidence="4" id="KW-0138">CF(0)</keyword>
<protein>
    <submittedName>
        <fullName evidence="11">ATP synthase G subunit family protein</fullName>
    </submittedName>
    <submittedName>
        <fullName evidence="12">Putative ATP synthase, F0 complex, subunit G</fullName>
    </submittedName>
</protein>
<keyword evidence="6" id="KW-0406">Ion transport</keyword>
<evidence type="ECO:0000256" key="8">
    <source>
        <dbReference type="ARBA" id="ARBA00023136"/>
    </source>
</evidence>
<dbReference type="Gramene" id="rna12601">
    <property type="protein sequence ID" value="RHN76300.1"/>
    <property type="gene ID" value="gene12601"/>
</dbReference>
<keyword evidence="3" id="KW-0813">Transport</keyword>
<reference evidence="11 14" key="2">
    <citation type="journal article" date="2014" name="BMC Genomics">
        <title>An improved genome release (version Mt4.0) for the model legume Medicago truncatula.</title>
        <authorList>
            <person name="Tang H."/>
            <person name="Krishnakumar V."/>
            <person name="Bidwell S."/>
            <person name="Rosen B."/>
            <person name="Chan A."/>
            <person name="Zhou S."/>
            <person name="Gentzbittel L."/>
            <person name="Childs K.L."/>
            <person name="Yandell M."/>
            <person name="Gundlach H."/>
            <person name="Mayer K.F."/>
            <person name="Schwartz D.C."/>
            <person name="Town C.D."/>
        </authorList>
    </citation>
    <scope>GENOME REANNOTATION</scope>
    <source>
        <strain evidence="13 14">cv. Jemalong A17</strain>
    </source>
</reference>
<dbReference type="EnsemblPlants" id="AES67883">
    <property type="protein sequence ID" value="AES67883"/>
    <property type="gene ID" value="MTR_2g100380"/>
</dbReference>
<evidence type="ECO:0000313" key="11">
    <source>
        <dbReference type="EMBL" id="AES67883.2"/>
    </source>
</evidence>
<dbReference type="eggNOG" id="ENOG502RZ4A">
    <property type="taxonomic scope" value="Eukaryota"/>
</dbReference>
<keyword evidence="14" id="KW-1185">Reference proteome</keyword>
<evidence type="ECO:0000256" key="4">
    <source>
        <dbReference type="ARBA" id="ARBA00022547"/>
    </source>
</evidence>
<reference evidence="11 14" key="1">
    <citation type="journal article" date="2011" name="Nature">
        <title>The Medicago genome provides insight into the evolution of rhizobial symbioses.</title>
        <authorList>
            <person name="Young N.D."/>
            <person name="Debelle F."/>
            <person name="Oldroyd G.E."/>
            <person name="Geurts R."/>
            <person name="Cannon S.B."/>
            <person name="Udvardi M.K."/>
            <person name="Benedito V.A."/>
            <person name="Mayer K.F."/>
            <person name="Gouzy J."/>
            <person name="Schoof H."/>
            <person name="Van de Peer Y."/>
            <person name="Proost S."/>
            <person name="Cook D.R."/>
            <person name="Meyers B.C."/>
            <person name="Spannagl M."/>
            <person name="Cheung F."/>
            <person name="De Mita S."/>
            <person name="Krishnakumar V."/>
            <person name="Gundlach H."/>
            <person name="Zhou S."/>
            <person name="Mudge J."/>
            <person name="Bharti A.K."/>
            <person name="Murray J.D."/>
            <person name="Naoumkina M.A."/>
            <person name="Rosen B."/>
            <person name="Silverstein K.A."/>
            <person name="Tang H."/>
            <person name="Rombauts S."/>
            <person name="Zhao P.X."/>
            <person name="Zhou P."/>
            <person name="Barbe V."/>
            <person name="Bardou P."/>
            <person name="Bechner M."/>
            <person name="Bellec A."/>
            <person name="Berger A."/>
            <person name="Berges H."/>
            <person name="Bidwell S."/>
            <person name="Bisseling T."/>
            <person name="Choisne N."/>
            <person name="Couloux A."/>
            <person name="Denny R."/>
            <person name="Deshpande S."/>
            <person name="Dai X."/>
            <person name="Doyle J.J."/>
            <person name="Dudez A.M."/>
            <person name="Farmer A.D."/>
            <person name="Fouteau S."/>
            <person name="Franken C."/>
            <person name="Gibelin C."/>
            <person name="Gish J."/>
            <person name="Goldstein S."/>
            <person name="Gonzalez A.J."/>
            <person name="Green P.J."/>
            <person name="Hallab A."/>
            <person name="Hartog M."/>
            <person name="Hua A."/>
            <person name="Humphray S.J."/>
            <person name="Jeong D.H."/>
            <person name="Jing Y."/>
            <person name="Jocker A."/>
            <person name="Kenton S.M."/>
            <person name="Kim D.J."/>
            <person name="Klee K."/>
            <person name="Lai H."/>
            <person name="Lang C."/>
            <person name="Lin S."/>
            <person name="Macmil S.L."/>
            <person name="Magdelenat G."/>
            <person name="Matthews L."/>
            <person name="McCorrison J."/>
            <person name="Monaghan E.L."/>
            <person name="Mun J.H."/>
            <person name="Najar F.Z."/>
            <person name="Nicholson C."/>
            <person name="Noirot C."/>
            <person name="O'Bleness M."/>
            <person name="Paule C.R."/>
            <person name="Poulain J."/>
            <person name="Prion F."/>
            <person name="Qin B."/>
            <person name="Qu C."/>
            <person name="Retzel E.F."/>
            <person name="Riddle C."/>
            <person name="Sallet E."/>
            <person name="Samain S."/>
            <person name="Samson N."/>
            <person name="Sanders I."/>
            <person name="Saurat O."/>
            <person name="Scarpelli C."/>
            <person name="Schiex T."/>
            <person name="Segurens B."/>
            <person name="Severin A.J."/>
            <person name="Sherrier D.J."/>
            <person name="Shi R."/>
            <person name="Sims S."/>
            <person name="Singer S.R."/>
            <person name="Sinharoy S."/>
            <person name="Sterck L."/>
            <person name="Viollet A."/>
            <person name="Wang B.B."/>
            <person name="Wang K."/>
            <person name="Wang M."/>
            <person name="Wang X."/>
            <person name="Warfsmann J."/>
            <person name="Weissenbach J."/>
            <person name="White D.D."/>
            <person name="White J.D."/>
            <person name="Wiley G.B."/>
            <person name="Wincker P."/>
            <person name="Xing Y."/>
            <person name="Yang L."/>
            <person name="Yao Z."/>
            <person name="Ying F."/>
            <person name="Zhai J."/>
            <person name="Zhou L."/>
            <person name="Zuber A."/>
            <person name="Denarie J."/>
            <person name="Dixon R.A."/>
            <person name="May G.D."/>
            <person name="Schwartz D.C."/>
            <person name="Rogers J."/>
            <person name="Quetier F."/>
            <person name="Town C.D."/>
            <person name="Roe B.A."/>
        </authorList>
    </citation>
    <scope>NUCLEOTIDE SEQUENCE [LARGE SCALE GENOMIC DNA]</scope>
    <source>
        <strain evidence="11">A17</strain>
        <strain evidence="13 14">cv. Jemalong A17</strain>
    </source>
</reference>
<keyword evidence="8" id="KW-0472">Membrane</keyword>
<evidence type="ECO:0000256" key="1">
    <source>
        <dbReference type="ARBA" id="ARBA00004325"/>
    </source>
</evidence>
<evidence type="ECO:0000256" key="7">
    <source>
        <dbReference type="ARBA" id="ARBA00023128"/>
    </source>
</evidence>
<evidence type="ECO:0000256" key="2">
    <source>
        <dbReference type="ARBA" id="ARBA00005699"/>
    </source>
</evidence>
<dbReference type="PaxDb" id="3880-AES67883"/>
<comment type="subcellular location">
    <subcellularLocation>
        <location evidence="1">Mitochondrion membrane</location>
    </subcellularLocation>
</comment>
<dbReference type="EMBL" id="PSQE01000002">
    <property type="protein sequence ID" value="RHN76300.1"/>
    <property type="molecule type" value="Genomic_DNA"/>
</dbReference>
<evidence type="ECO:0000256" key="6">
    <source>
        <dbReference type="ARBA" id="ARBA00023065"/>
    </source>
</evidence>
<evidence type="ECO:0000313" key="13">
    <source>
        <dbReference type="EnsemblPlants" id="AES67883"/>
    </source>
</evidence>
<proteinExistence type="inferred from homology"/>
<dbReference type="OrthoDB" id="437at2759"/>
<feature type="region of interest" description="Disordered" evidence="10">
    <location>
        <begin position="12"/>
        <end position="43"/>
    </location>
</feature>
<dbReference type="GO" id="GO:0031966">
    <property type="term" value="C:mitochondrial membrane"/>
    <property type="evidence" value="ECO:0007669"/>
    <property type="project" value="UniProtKB-SubCell"/>
</dbReference>
<dbReference type="HOGENOM" id="CLU_110882_0_0_1"/>
<evidence type="ECO:0000256" key="10">
    <source>
        <dbReference type="SAM" id="MobiDB-lite"/>
    </source>
</evidence>
<evidence type="ECO:0000313" key="12">
    <source>
        <dbReference type="EMBL" id="RHN76300.1"/>
    </source>
</evidence>
<dbReference type="GO" id="GO:0015078">
    <property type="term" value="F:proton transmembrane transporter activity"/>
    <property type="evidence" value="ECO:0007669"/>
    <property type="project" value="InterPro"/>
</dbReference>
<organism evidence="11 14">
    <name type="scientific">Medicago truncatula</name>
    <name type="common">Barrel medic</name>
    <name type="synonym">Medicago tribuloides</name>
    <dbReference type="NCBI Taxonomy" id="3880"/>
    <lineage>
        <taxon>Eukaryota</taxon>
        <taxon>Viridiplantae</taxon>
        <taxon>Streptophyta</taxon>
        <taxon>Embryophyta</taxon>
        <taxon>Tracheophyta</taxon>
        <taxon>Spermatophyta</taxon>
        <taxon>Magnoliopsida</taxon>
        <taxon>eudicotyledons</taxon>
        <taxon>Gunneridae</taxon>
        <taxon>Pentapetalae</taxon>
        <taxon>rosids</taxon>
        <taxon>fabids</taxon>
        <taxon>Fabales</taxon>
        <taxon>Fabaceae</taxon>
        <taxon>Papilionoideae</taxon>
        <taxon>50 kb inversion clade</taxon>
        <taxon>NPAAA clade</taxon>
        <taxon>Hologalegina</taxon>
        <taxon>IRL clade</taxon>
        <taxon>Trifolieae</taxon>
        <taxon>Medicago</taxon>
    </lineage>
</organism>
<sequence length="217" mass="24762">MTSKIPQLQLKVTQAMRKSMTSNIPHQHSKVTQATSEPMTSKIPQHQSKMTQTMSEFMTSEIPQQQSKMAEAMSEVKKSEIHQQQSKVTHTTSKSMTSKIPELQSKATQASAEVANHINSHFKLLMERNKHHVQEPPTIEKCQSLAKQLFYTRLASIPHRYDSFWKELDSAKNIMNNMNELNMEKIGTAALFGLECYLWYCGGEIVGRGFTFTGYYV</sequence>
<accession>G7IUL1</accession>
<dbReference type="AlphaFoldDB" id="G7IUL1"/>
<feature type="compositionally biased region" description="Polar residues" evidence="10">
    <location>
        <begin position="19"/>
        <end position="43"/>
    </location>
</feature>